<accession>A0A6A6EX36</accession>
<evidence type="ECO:0000256" key="1">
    <source>
        <dbReference type="SAM" id="Phobius"/>
    </source>
</evidence>
<dbReference type="AlphaFoldDB" id="A0A6A6EX36"/>
<proteinExistence type="predicted"/>
<feature type="transmembrane region" description="Helical" evidence="1">
    <location>
        <begin position="28"/>
        <end position="47"/>
    </location>
</feature>
<dbReference type="Proteomes" id="UP000800200">
    <property type="component" value="Unassembled WGS sequence"/>
</dbReference>
<protein>
    <submittedName>
        <fullName evidence="2">Uncharacterized protein</fullName>
    </submittedName>
</protein>
<dbReference type="EMBL" id="ML994610">
    <property type="protein sequence ID" value="KAF2195348.1"/>
    <property type="molecule type" value="Genomic_DNA"/>
</dbReference>
<sequence length="54" mass="6079">MVSTATSLFLSLVSLVFCLASASRLLDMSLFEVFIVFLLMIPMRRVYQCYGVVP</sequence>
<keyword evidence="1" id="KW-1133">Transmembrane helix</keyword>
<evidence type="ECO:0000313" key="2">
    <source>
        <dbReference type="EMBL" id="KAF2195348.1"/>
    </source>
</evidence>
<keyword evidence="1" id="KW-0812">Transmembrane</keyword>
<name>A0A6A6EX36_9PEZI</name>
<keyword evidence="3" id="KW-1185">Reference proteome</keyword>
<reference evidence="2" key="1">
    <citation type="journal article" date="2020" name="Stud. Mycol.">
        <title>101 Dothideomycetes genomes: a test case for predicting lifestyles and emergence of pathogens.</title>
        <authorList>
            <person name="Haridas S."/>
            <person name="Albert R."/>
            <person name="Binder M."/>
            <person name="Bloem J."/>
            <person name="Labutti K."/>
            <person name="Salamov A."/>
            <person name="Andreopoulos B."/>
            <person name="Baker S."/>
            <person name="Barry K."/>
            <person name="Bills G."/>
            <person name="Bluhm B."/>
            <person name="Cannon C."/>
            <person name="Castanera R."/>
            <person name="Culley D."/>
            <person name="Daum C."/>
            <person name="Ezra D."/>
            <person name="Gonzalez J."/>
            <person name="Henrissat B."/>
            <person name="Kuo A."/>
            <person name="Liang C."/>
            <person name="Lipzen A."/>
            <person name="Lutzoni F."/>
            <person name="Magnuson J."/>
            <person name="Mondo S."/>
            <person name="Nolan M."/>
            <person name="Ohm R."/>
            <person name="Pangilinan J."/>
            <person name="Park H.-J."/>
            <person name="Ramirez L."/>
            <person name="Alfaro M."/>
            <person name="Sun H."/>
            <person name="Tritt A."/>
            <person name="Yoshinaga Y."/>
            <person name="Zwiers L.-H."/>
            <person name="Turgeon B."/>
            <person name="Goodwin S."/>
            <person name="Spatafora J."/>
            <person name="Crous P."/>
            <person name="Grigoriev I."/>
        </authorList>
    </citation>
    <scope>NUCLEOTIDE SEQUENCE</scope>
    <source>
        <strain evidence="2">CBS 207.26</strain>
    </source>
</reference>
<organism evidence="2 3">
    <name type="scientific">Zopfia rhizophila CBS 207.26</name>
    <dbReference type="NCBI Taxonomy" id="1314779"/>
    <lineage>
        <taxon>Eukaryota</taxon>
        <taxon>Fungi</taxon>
        <taxon>Dikarya</taxon>
        <taxon>Ascomycota</taxon>
        <taxon>Pezizomycotina</taxon>
        <taxon>Dothideomycetes</taxon>
        <taxon>Dothideomycetes incertae sedis</taxon>
        <taxon>Zopfiaceae</taxon>
        <taxon>Zopfia</taxon>
    </lineage>
</organism>
<keyword evidence="1" id="KW-0472">Membrane</keyword>
<gene>
    <name evidence="2" type="ORF">K469DRAFT_698931</name>
</gene>
<evidence type="ECO:0000313" key="3">
    <source>
        <dbReference type="Proteomes" id="UP000800200"/>
    </source>
</evidence>